<evidence type="ECO:0000313" key="7">
    <source>
        <dbReference type="EMBL" id="PKR79445.1"/>
    </source>
</evidence>
<evidence type="ECO:0000256" key="1">
    <source>
        <dbReference type="ARBA" id="ARBA00004141"/>
    </source>
</evidence>
<dbReference type="PANTHER" id="PTHR11432:SF3">
    <property type="entry name" value="NADH-UBIQUINONE OXIDOREDUCTASE CHAIN 1"/>
    <property type="match status" value="1"/>
</dbReference>
<evidence type="ECO:0000313" key="8">
    <source>
        <dbReference type="Proteomes" id="UP000236654"/>
    </source>
</evidence>
<evidence type="ECO:0000256" key="6">
    <source>
        <dbReference type="SAM" id="Phobius"/>
    </source>
</evidence>
<keyword evidence="3 6" id="KW-1133">Transmembrane helix</keyword>
<keyword evidence="4 6" id="KW-0472">Membrane</keyword>
<protein>
    <recommendedName>
        <fullName evidence="9">NADH-quinone oxidoreductase subunit H</fullName>
    </recommendedName>
</protein>
<keyword evidence="8" id="KW-1185">Reference proteome</keyword>
<evidence type="ECO:0000256" key="5">
    <source>
        <dbReference type="RuleBase" id="RU000471"/>
    </source>
</evidence>
<evidence type="ECO:0000256" key="2">
    <source>
        <dbReference type="ARBA" id="ARBA00022692"/>
    </source>
</evidence>
<dbReference type="InterPro" id="IPR001694">
    <property type="entry name" value="NADH_UbQ_OxRdtase_su1/FPO"/>
</dbReference>
<dbReference type="OrthoDB" id="9803734at2"/>
<evidence type="ECO:0000256" key="3">
    <source>
        <dbReference type="ARBA" id="ARBA00022989"/>
    </source>
</evidence>
<comment type="caution">
    <text evidence="7">The sequence shown here is derived from an EMBL/GenBank/DDBJ whole genome shotgun (WGS) entry which is preliminary data.</text>
</comment>
<dbReference type="AlphaFoldDB" id="A0A2I0QYN6"/>
<proteinExistence type="inferred from homology"/>
<dbReference type="GO" id="GO:0009060">
    <property type="term" value="P:aerobic respiration"/>
    <property type="evidence" value="ECO:0007669"/>
    <property type="project" value="TreeGrafter"/>
</dbReference>
<organism evidence="7 8">
    <name type="scientific">Brumimicrobium salinarum</name>
    <dbReference type="NCBI Taxonomy" id="2058658"/>
    <lineage>
        <taxon>Bacteria</taxon>
        <taxon>Pseudomonadati</taxon>
        <taxon>Bacteroidota</taxon>
        <taxon>Flavobacteriia</taxon>
        <taxon>Flavobacteriales</taxon>
        <taxon>Crocinitomicaceae</taxon>
        <taxon>Brumimicrobium</taxon>
    </lineage>
</organism>
<keyword evidence="5" id="KW-0520">NAD</keyword>
<name>A0A2I0QYN6_9FLAO</name>
<dbReference type="EMBL" id="PJNI01000051">
    <property type="protein sequence ID" value="PKR79445.1"/>
    <property type="molecule type" value="Genomic_DNA"/>
</dbReference>
<dbReference type="GO" id="GO:0005886">
    <property type="term" value="C:plasma membrane"/>
    <property type="evidence" value="ECO:0007669"/>
    <property type="project" value="UniProtKB-SubCell"/>
</dbReference>
<reference evidence="7 8" key="1">
    <citation type="submission" date="2017-12" db="EMBL/GenBank/DDBJ databases">
        <title>The draft genome sequence of Brumimicrobium saltpan LHR20.</title>
        <authorList>
            <person name="Do Z.-J."/>
            <person name="Luo H.-R."/>
        </authorList>
    </citation>
    <scope>NUCLEOTIDE SEQUENCE [LARGE SCALE GENOMIC DNA]</scope>
    <source>
        <strain evidence="7 8">LHR20</strain>
    </source>
</reference>
<evidence type="ECO:0008006" key="9">
    <source>
        <dbReference type="Google" id="ProtNLM"/>
    </source>
</evidence>
<gene>
    <name evidence="7" type="ORF">CW751_15095</name>
</gene>
<accession>A0A2I0QYN6</accession>
<sequence length="95" mass="10983">MDLESFKLFITTIFNILITIIAILLSVAFYTILERKFLSYIQIRKGPNKVRFIGILQPFRDAIKLFNKTITLPTTRNTTLIIATPLFTFFLGLII</sequence>
<dbReference type="Proteomes" id="UP000236654">
    <property type="component" value="Unassembled WGS sequence"/>
</dbReference>
<dbReference type="GO" id="GO:0003954">
    <property type="term" value="F:NADH dehydrogenase activity"/>
    <property type="evidence" value="ECO:0007669"/>
    <property type="project" value="TreeGrafter"/>
</dbReference>
<evidence type="ECO:0000256" key="4">
    <source>
        <dbReference type="ARBA" id="ARBA00023136"/>
    </source>
</evidence>
<comment type="similarity">
    <text evidence="5">Belongs to the complex I subunit 1 family.</text>
</comment>
<dbReference type="Pfam" id="PF00146">
    <property type="entry name" value="NADHdh"/>
    <property type="match status" value="1"/>
</dbReference>
<dbReference type="PANTHER" id="PTHR11432">
    <property type="entry name" value="NADH DEHYDROGENASE SUBUNIT 1"/>
    <property type="match status" value="1"/>
</dbReference>
<comment type="subcellular location">
    <subcellularLocation>
        <location evidence="5">Cell membrane</location>
        <topology evidence="5">Multi-pass membrane protein</topology>
    </subcellularLocation>
    <subcellularLocation>
        <location evidence="1">Membrane</location>
        <topology evidence="1">Multi-pass membrane protein</topology>
    </subcellularLocation>
</comment>
<keyword evidence="2 5" id="KW-0812">Transmembrane</keyword>
<feature type="transmembrane region" description="Helical" evidence="6">
    <location>
        <begin position="6"/>
        <end position="33"/>
    </location>
</feature>